<dbReference type="SUPFAM" id="SSF53098">
    <property type="entry name" value="Ribonuclease H-like"/>
    <property type="match status" value="1"/>
</dbReference>
<name>A0A1X7UPA2_AMPQE</name>
<dbReference type="InterPro" id="IPR001584">
    <property type="entry name" value="Integrase_cat-core"/>
</dbReference>
<dbReference type="EnsemblMetazoa" id="Aqu2.1.29588_001">
    <property type="protein sequence ID" value="Aqu2.1.29588_001"/>
    <property type="gene ID" value="Aqu2.1.29588"/>
</dbReference>
<dbReference type="GO" id="GO:0015074">
    <property type="term" value="P:DNA integration"/>
    <property type="evidence" value="ECO:0007669"/>
    <property type="project" value="InterPro"/>
</dbReference>
<dbReference type="PANTHER" id="PTHR38681">
    <property type="entry name" value="RETROVIRUS-RELATED POL POLYPROTEIN FROM TRANSPOSON 412-LIKE PROTEIN-RELATED"/>
    <property type="match status" value="1"/>
</dbReference>
<dbReference type="eggNOG" id="KOG0017">
    <property type="taxonomic scope" value="Eukaryota"/>
</dbReference>
<dbReference type="AlphaFoldDB" id="A0A1X7UPA2"/>
<proteinExistence type="predicted"/>
<dbReference type="InterPro" id="IPR036397">
    <property type="entry name" value="RNaseH_sf"/>
</dbReference>
<sequence>MTDISAETVARTLLMGWISRFGVPSTLTTDMGRQFESSLWTQLMTLLGTKCFRTSYHPQANGLVERFHRQLKGALKAQTHSYTWTDSVPLVLLEICTAVKEEIKCSAAELVYGTSLRLPGEFFSPSHSNFTNSETYVTKLKSVMGKVSPVPTPFPVTQILCVKILILLHMFSYVTMQSINLYNNQMMVLTK</sequence>
<dbReference type="PROSITE" id="PS50994">
    <property type="entry name" value="INTEGRASE"/>
    <property type="match status" value="1"/>
</dbReference>
<feature type="domain" description="Integrase catalytic" evidence="1">
    <location>
        <begin position="1"/>
        <end position="127"/>
    </location>
</feature>
<protein>
    <recommendedName>
        <fullName evidence="1">Integrase catalytic domain-containing protein</fullName>
    </recommendedName>
</protein>
<evidence type="ECO:0000259" key="1">
    <source>
        <dbReference type="PROSITE" id="PS50994"/>
    </source>
</evidence>
<organism evidence="2">
    <name type="scientific">Amphimedon queenslandica</name>
    <name type="common">Sponge</name>
    <dbReference type="NCBI Taxonomy" id="400682"/>
    <lineage>
        <taxon>Eukaryota</taxon>
        <taxon>Metazoa</taxon>
        <taxon>Porifera</taxon>
        <taxon>Demospongiae</taxon>
        <taxon>Heteroscleromorpha</taxon>
        <taxon>Haplosclerida</taxon>
        <taxon>Niphatidae</taxon>
        <taxon>Amphimedon</taxon>
    </lineage>
</organism>
<reference evidence="2" key="1">
    <citation type="submission" date="2017-05" db="UniProtKB">
        <authorList>
            <consortium name="EnsemblMetazoa"/>
        </authorList>
    </citation>
    <scope>IDENTIFICATION</scope>
</reference>
<dbReference type="InterPro" id="IPR012337">
    <property type="entry name" value="RNaseH-like_sf"/>
</dbReference>
<dbReference type="OMA" id="SIRCHAD"/>
<evidence type="ECO:0000313" key="2">
    <source>
        <dbReference type="EnsemblMetazoa" id="Aqu2.1.29588_001"/>
    </source>
</evidence>
<dbReference type="OrthoDB" id="10051637at2759"/>
<accession>A0A1X7UPA2</accession>
<dbReference type="InParanoid" id="A0A1X7UPA2"/>
<dbReference type="PANTHER" id="PTHR38681:SF1">
    <property type="entry name" value="RETROVIRUS-RELATED POL POLYPROTEIN FROM TRANSPOSON 412-LIKE PROTEIN"/>
    <property type="match status" value="1"/>
</dbReference>
<dbReference type="Gene3D" id="3.30.420.10">
    <property type="entry name" value="Ribonuclease H-like superfamily/Ribonuclease H"/>
    <property type="match status" value="1"/>
</dbReference>
<dbReference type="GO" id="GO:0003676">
    <property type="term" value="F:nucleic acid binding"/>
    <property type="evidence" value="ECO:0007669"/>
    <property type="project" value="InterPro"/>
</dbReference>